<keyword evidence="2" id="KW-1185">Reference proteome</keyword>
<organism evidence="1 2">
    <name type="scientific">Rhamnella rubrinervis</name>
    <dbReference type="NCBI Taxonomy" id="2594499"/>
    <lineage>
        <taxon>Eukaryota</taxon>
        <taxon>Viridiplantae</taxon>
        <taxon>Streptophyta</taxon>
        <taxon>Embryophyta</taxon>
        <taxon>Tracheophyta</taxon>
        <taxon>Spermatophyta</taxon>
        <taxon>Magnoliopsida</taxon>
        <taxon>eudicotyledons</taxon>
        <taxon>Gunneridae</taxon>
        <taxon>Pentapetalae</taxon>
        <taxon>rosids</taxon>
        <taxon>fabids</taxon>
        <taxon>Rosales</taxon>
        <taxon>Rhamnaceae</taxon>
        <taxon>rhamnoid group</taxon>
        <taxon>Rhamneae</taxon>
        <taxon>Rhamnella</taxon>
    </lineage>
</organism>
<dbReference type="InterPro" id="IPR036397">
    <property type="entry name" value="RNaseH_sf"/>
</dbReference>
<sequence>MVVPCIHISIFIDFLMEVLQRVFQQPHLHTSSYALEYLASMGLGTRVQHWTRRKVEIQRQDTLTHECIIALMRLDSPPPFAASCSRNVILESAKGEFLKTKGKYQGKSPFNLMINAIEVIDDTFRVSDFRMDLQAFHGAEPRRLYLCIVEYIDLLGRDRSEHFELYLCAFVNEQDFKETFKQFMERFKMSNFASFEEIFEHFVERFKKVEELPLVLWAYRTTARTATGETPYSLSFGTEAVIPIEIGVPNYRTRHFLPNCNEATLRAELNLLEKRRDQAVIRATAYQEGSIGSYA</sequence>
<evidence type="ECO:0000313" key="2">
    <source>
        <dbReference type="Proteomes" id="UP000796880"/>
    </source>
</evidence>
<gene>
    <name evidence="1" type="ORF">FNV43_RR21212</name>
</gene>
<accession>A0A8K0E2X6</accession>
<dbReference type="PANTHER" id="PTHR48475">
    <property type="entry name" value="RIBONUCLEASE H"/>
    <property type="match status" value="1"/>
</dbReference>
<dbReference type="OrthoDB" id="1194505at2759"/>
<dbReference type="AlphaFoldDB" id="A0A8K0E2X6"/>
<reference evidence="1" key="1">
    <citation type="submission" date="2020-03" db="EMBL/GenBank/DDBJ databases">
        <title>A high-quality chromosome-level genome assembly of a woody plant with both climbing and erect habits, Rhamnella rubrinervis.</title>
        <authorList>
            <person name="Lu Z."/>
            <person name="Yang Y."/>
            <person name="Zhu X."/>
            <person name="Sun Y."/>
        </authorList>
    </citation>
    <scope>NUCLEOTIDE SEQUENCE</scope>
    <source>
        <strain evidence="1">BYM</strain>
        <tissue evidence="1">Leaf</tissue>
    </source>
</reference>
<evidence type="ECO:0000313" key="1">
    <source>
        <dbReference type="EMBL" id="KAF3438450.1"/>
    </source>
</evidence>
<proteinExistence type="predicted"/>
<name>A0A8K0E2X6_9ROSA</name>
<dbReference type="Gene3D" id="3.30.420.10">
    <property type="entry name" value="Ribonuclease H-like superfamily/Ribonuclease H"/>
    <property type="match status" value="1"/>
</dbReference>
<protein>
    <submittedName>
        <fullName evidence="1">Uncharacterized protein</fullName>
    </submittedName>
</protein>
<dbReference type="Proteomes" id="UP000796880">
    <property type="component" value="Unassembled WGS sequence"/>
</dbReference>
<dbReference type="GO" id="GO:0003676">
    <property type="term" value="F:nucleic acid binding"/>
    <property type="evidence" value="ECO:0007669"/>
    <property type="project" value="InterPro"/>
</dbReference>
<dbReference type="EMBL" id="VOIH02000009">
    <property type="protein sequence ID" value="KAF3438450.1"/>
    <property type="molecule type" value="Genomic_DNA"/>
</dbReference>
<comment type="caution">
    <text evidence="1">The sequence shown here is derived from an EMBL/GenBank/DDBJ whole genome shotgun (WGS) entry which is preliminary data.</text>
</comment>
<dbReference type="PANTHER" id="PTHR48475:SF2">
    <property type="entry name" value="RIBONUCLEASE H"/>
    <property type="match status" value="1"/>
</dbReference>